<feature type="domain" description="CARDB" evidence="1">
    <location>
        <begin position="168"/>
        <end position="246"/>
    </location>
</feature>
<evidence type="ECO:0000313" key="3">
    <source>
        <dbReference type="EMBL" id="MFC4247815.1"/>
    </source>
</evidence>
<dbReference type="AlphaFoldDB" id="A0ABD5P167"/>
<reference evidence="3 4" key="1">
    <citation type="journal article" date="2014" name="Int. J. Syst. Evol. Microbiol.">
        <title>Complete genome sequence of Corynebacterium casei LMG S-19264T (=DSM 44701T), isolated from a smear-ripened cheese.</title>
        <authorList>
            <consortium name="US DOE Joint Genome Institute (JGI-PGF)"/>
            <person name="Walter F."/>
            <person name="Albersmeier A."/>
            <person name="Kalinowski J."/>
            <person name="Ruckert C."/>
        </authorList>
    </citation>
    <scope>NUCLEOTIDE SEQUENCE [LARGE SCALE GENOMIC DNA]</scope>
    <source>
        <strain evidence="3 4">IBRC-M 10912</strain>
    </source>
</reference>
<dbReference type="InterPro" id="IPR011635">
    <property type="entry name" value="CARDB"/>
</dbReference>
<comment type="caution">
    <text evidence="3">The sequence shown here is derived from an EMBL/GenBank/DDBJ whole genome shotgun (WGS) entry which is preliminary data.</text>
</comment>
<evidence type="ECO:0000259" key="2">
    <source>
        <dbReference type="Pfam" id="PF23951"/>
    </source>
</evidence>
<feature type="domain" description="DUF7282" evidence="2">
    <location>
        <begin position="47"/>
        <end position="153"/>
    </location>
</feature>
<evidence type="ECO:0000259" key="1">
    <source>
        <dbReference type="Pfam" id="PF07705"/>
    </source>
</evidence>
<dbReference type="Gene3D" id="2.60.40.10">
    <property type="entry name" value="Immunoglobulins"/>
    <property type="match status" value="1"/>
</dbReference>
<name>A0ABD5P167_9EURY</name>
<organism evidence="3 4">
    <name type="scientific">Natribaculum luteum</name>
    <dbReference type="NCBI Taxonomy" id="1586232"/>
    <lineage>
        <taxon>Archaea</taxon>
        <taxon>Methanobacteriati</taxon>
        <taxon>Methanobacteriota</taxon>
        <taxon>Stenosarchaea group</taxon>
        <taxon>Halobacteria</taxon>
        <taxon>Halobacteriales</taxon>
        <taxon>Natrialbaceae</taxon>
        <taxon>Natribaculum</taxon>
    </lineage>
</organism>
<accession>A0ABD5P167</accession>
<dbReference type="GeneID" id="71853692"/>
<dbReference type="Pfam" id="PF07705">
    <property type="entry name" value="CARDB"/>
    <property type="match status" value="1"/>
</dbReference>
<dbReference type="Pfam" id="PF23951">
    <property type="entry name" value="DUF7282"/>
    <property type="match status" value="1"/>
</dbReference>
<dbReference type="InterPro" id="IPR013783">
    <property type="entry name" value="Ig-like_fold"/>
</dbReference>
<sequence>MNTTSTFGTVKRILAILIAVAVVLAAGAIVGQAPAIFGSEVAKDYDASIEFSDQSGDGTNVTINNVSLSDGGFVVVKDGSDTIVGVSDYLEDGDHENVTVDQRDDTEMLGQLTAVVHRDTTNNETFAYEETDGEEDRPYLEDGYPVSDTATVTATERAADGTANTSFLVESVDAPSSVGSNETITVEATIRNPNAFDTRQHVEFRIDGEVLERRVLDLAADETTDVTFEVDVVGVEPGNHTYGVYTTDHGELGDLEVVDE</sequence>
<gene>
    <name evidence="3" type="ORF">ACFOZ7_12765</name>
</gene>
<dbReference type="RefSeq" id="WP_246974126.1">
    <property type="nucleotide sequence ID" value="NZ_CP095397.1"/>
</dbReference>
<dbReference type="InterPro" id="IPR055706">
    <property type="entry name" value="Slg1/2_DUF7282"/>
</dbReference>
<protein>
    <submittedName>
        <fullName evidence="3">CARDB domain-containing protein</fullName>
    </submittedName>
</protein>
<evidence type="ECO:0000313" key="4">
    <source>
        <dbReference type="Proteomes" id="UP001595821"/>
    </source>
</evidence>
<dbReference type="Proteomes" id="UP001595821">
    <property type="component" value="Unassembled WGS sequence"/>
</dbReference>
<proteinExistence type="predicted"/>
<dbReference type="EMBL" id="JBHSDJ010000100">
    <property type="protein sequence ID" value="MFC4247815.1"/>
    <property type="molecule type" value="Genomic_DNA"/>
</dbReference>